<evidence type="ECO:0000259" key="5">
    <source>
        <dbReference type="PROSITE" id="PS50931"/>
    </source>
</evidence>
<dbReference type="InterPro" id="IPR000847">
    <property type="entry name" value="LysR_HTH_N"/>
</dbReference>
<dbReference type="AlphaFoldDB" id="A0A2N7VNM4"/>
<dbReference type="GO" id="GO:0003700">
    <property type="term" value="F:DNA-binding transcription factor activity"/>
    <property type="evidence" value="ECO:0007669"/>
    <property type="project" value="InterPro"/>
</dbReference>
<dbReference type="PROSITE" id="PS50931">
    <property type="entry name" value="HTH_LYSR"/>
    <property type="match status" value="1"/>
</dbReference>
<evidence type="ECO:0000256" key="3">
    <source>
        <dbReference type="ARBA" id="ARBA00023125"/>
    </source>
</evidence>
<evidence type="ECO:0000256" key="4">
    <source>
        <dbReference type="ARBA" id="ARBA00023163"/>
    </source>
</evidence>
<dbReference type="FunFam" id="1.10.10.10:FF:000001">
    <property type="entry name" value="LysR family transcriptional regulator"/>
    <property type="match status" value="1"/>
</dbReference>
<name>A0A2N7VNM4_9BURK</name>
<reference evidence="6 7" key="1">
    <citation type="submission" date="2018-01" db="EMBL/GenBank/DDBJ databases">
        <title>Whole genome analyses suggest that Burkholderia sensu lato contains two further novel genera in the rhizoxinica-symbiotica group Mycetohabitans gen. nov., and Trinickia gen. nov.: implications for the evolution of diazotrophy and nodulation in the Burkholderiaceae.</title>
        <authorList>
            <person name="Estrada-de los Santos P."/>
            <person name="Palmer M."/>
            <person name="Chavez-Ramirez B."/>
            <person name="Beukes C."/>
            <person name="Steenkamp E.T."/>
            <person name="Hirsch A.M."/>
            <person name="Manyaka P."/>
            <person name="Maluk M."/>
            <person name="Lafos M."/>
            <person name="Crook M."/>
            <person name="Gross E."/>
            <person name="Simon M.F."/>
            <person name="Bueno dos Reis Junior F."/>
            <person name="Poole P.S."/>
            <person name="Venter S.N."/>
            <person name="James E.K."/>
        </authorList>
    </citation>
    <scope>NUCLEOTIDE SEQUENCE [LARGE SCALE GENOMIC DNA]</scope>
    <source>
        <strain evidence="6 7">GP25-8</strain>
    </source>
</reference>
<evidence type="ECO:0000256" key="2">
    <source>
        <dbReference type="ARBA" id="ARBA00023015"/>
    </source>
</evidence>
<feature type="domain" description="HTH lysR-type" evidence="5">
    <location>
        <begin position="1"/>
        <end position="59"/>
    </location>
</feature>
<sequence>MNTIRAMRVFVRAVELGSLSAVAREFDTTQPTISKIVAGLEAEMGARLLTRTTTTLSCTEQGERFYVRARQMVEAYDEAKADVRGLIERPEGRLRVAAPVSFGVLHLNVLVLSFMERYPDIEVDVTLNDRFVDLTVEGVDVALRIGGEPPQDVVARRIAVYERTVVASPKYLQTHPKIRRPDDLAKHAYLRFAWLAQGDTLTLEHRDGRQTSVLTRARYRINNSLAIRESLLAGVGVGLAPDWLVSDLLANGRLQRVLPAWRASPHELFVLYPPRRYQPLRARLFIDYLSTQLAAMAKA</sequence>
<evidence type="ECO:0000256" key="1">
    <source>
        <dbReference type="ARBA" id="ARBA00009437"/>
    </source>
</evidence>
<keyword evidence="4" id="KW-0804">Transcription</keyword>
<gene>
    <name evidence="6" type="ORF">C0Z19_22780</name>
</gene>
<dbReference type="PANTHER" id="PTHR30537:SF80">
    <property type="entry name" value="TRANSCRIPTIONAL REGULATOR"/>
    <property type="match status" value="1"/>
</dbReference>
<dbReference type="InterPro" id="IPR005119">
    <property type="entry name" value="LysR_subst-bd"/>
</dbReference>
<dbReference type="Pfam" id="PF03466">
    <property type="entry name" value="LysR_substrate"/>
    <property type="match status" value="1"/>
</dbReference>
<keyword evidence="3" id="KW-0238">DNA-binding</keyword>
<dbReference type="Pfam" id="PF00126">
    <property type="entry name" value="HTH_1"/>
    <property type="match status" value="1"/>
</dbReference>
<organism evidence="6 7">
    <name type="scientific">Trinickia soli</name>
    <dbReference type="NCBI Taxonomy" id="380675"/>
    <lineage>
        <taxon>Bacteria</taxon>
        <taxon>Pseudomonadati</taxon>
        <taxon>Pseudomonadota</taxon>
        <taxon>Betaproteobacteria</taxon>
        <taxon>Burkholderiales</taxon>
        <taxon>Burkholderiaceae</taxon>
        <taxon>Trinickia</taxon>
    </lineage>
</organism>
<dbReference type="CDD" id="cd08422">
    <property type="entry name" value="PBP2_CrgA_like"/>
    <property type="match status" value="1"/>
</dbReference>
<dbReference type="SUPFAM" id="SSF46785">
    <property type="entry name" value="Winged helix' DNA-binding domain"/>
    <property type="match status" value="1"/>
</dbReference>
<dbReference type="Proteomes" id="UP000235347">
    <property type="component" value="Unassembled WGS sequence"/>
</dbReference>
<dbReference type="EMBL" id="PNYB01000024">
    <property type="protein sequence ID" value="PMS18705.1"/>
    <property type="molecule type" value="Genomic_DNA"/>
</dbReference>
<dbReference type="Gene3D" id="3.40.190.290">
    <property type="match status" value="1"/>
</dbReference>
<dbReference type="Gene3D" id="1.10.10.10">
    <property type="entry name" value="Winged helix-like DNA-binding domain superfamily/Winged helix DNA-binding domain"/>
    <property type="match status" value="1"/>
</dbReference>
<comment type="caution">
    <text evidence="6">The sequence shown here is derived from an EMBL/GenBank/DDBJ whole genome shotgun (WGS) entry which is preliminary data.</text>
</comment>
<accession>A0A2N7VNM4</accession>
<dbReference type="RefSeq" id="WP_102612109.1">
    <property type="nucleotide sequence ID" value="NZ_CADIKD010000017.1"/>
</dbReference>
<keyword evidence="7" id="KW-1185">Reference proteome</keyword>
<dbReference type="InterPro" id="IPR058163">
    <property type="entry name" value="LysR-type_TF_proteobact-type"/>
</dbReference>
<protein>
    <submittedName>
        <fullName evidence="6">LysR family transcriptional regulator</fullName>
    </submittedName>
</protein>
<comment type="similarity">
    <text evidence="1">Belongs to the LysR transcriptional regulatory family.</text>
</comment>
<evidence type="ECO:0000313" key="6">
    <source>
        <dbReference type="EMBL" id="PMS18705.1"/>
    </source>
</evidence>
<dbReference type="SUPFAM" id="SSF53850">
    <property type="entry name" value="Periplasmic binding protein-like II"/>
    <property type="match status" value="1"/>
</dbReference>
<evidence type="ECO:0000313" key="7">
    <source>
        <dbReference type="Proteomes" id="UP000235347"/>
    </source>
</evidence>
<dbReference type="InterPro" id="IPR036388">
    <property type="entry name" value="WH-like_DNA-bd_sf"/>
</dbReference>
<dbReference type="PANTHER" id="PTHR30537">
    <property type="entry name" value="HTH-TYPE TRANSCRIPTIONAL REGULATOR"/>
    <property type="match status" value="1"/>
</dbReference>
<dbReference type="GO" id="GO:0003677">
    <property type="term" value="F:DNA binding"/>
    <property type="evidence" value="ECO:0007669"/>
    <property type="project" value="UniProtKB-KW"/>
</dbReference>
<dbReference type="InterPro" id="IPR036390">
    <property type="entry name" value="WH_DNA-bd_sf"/>
</dbReference>
<keyword evidence="2" id="KW-0805">Transcription regulation</keyword>
<proteinExistence type="inferred from homology"/>